<keyword evidence="5" id="KW-0966">Cell projection</keyword>
<dbReference type="Proteomes" id="UP001165444">
    <property type="component" value="Unassembled WGS sequence"/>
</dbReference>
<keyword evidence="8" id="KW-1185">Reference proteome</keyword>
<feature type="domain" description="HYDIN/VesB/CFA65-like Ig-like" evidence="6">
    <location>
        <begin position="264"/>
        <end position="368"/>
    </location>
</feature>
<evidence type="ECO:0000256" key="2">
    <source>
        <dbReference type="ARBA" id="ARBA00004496"/>
    </source>
</evidence>
<proteinExistence type="predicted"/>
<dbReference type="InterPro" id="IPR011467">
    <property type="entry name" value="DUF1573"/>
</dbReference>
<dbReference type="Pfam" id="PF07610">
    <property type="entry name" value="DUF1573"/>
    <property type="match status" value="1"/>
</dbReference>
<dbReference type="InterPro" id="IPR053879">
    <property type="entry name" value="HYDIN_VesB_CFA65-like_Ig"/>
</dbReference>
<gene>
    <name evidence="7" type="ORF">MUN53_01020</name>
</gene>
<dbReference type="InterPro" id="IPR013783">
    <property type="entry name" value="Ig-like_fold"/>
</dbReference>
<accession>A0ABT0BWQ4</accession>
<dbReference type="Pfam" id="PF22544">
    <property type="entry name" value="HYDIN_VesB_CFA65-like_Ig"/>
    <property type="match status" value="1"/>
</dbReference>
<evidence type="ECO:0000256" key="5">
    <source>
        <dbReference type="ARBA" id="ARBA00023273"/>
    </source>
</evidence>
<evidence type="ECO:0000313" key="8">
    <source>
        <dbReference type="Proteomes" id="UP001165444"/>
    </source>
</evidence>
<dbReference type="PANTHER" id="PTHR37833:SF1">
    <property type="entry name" value="SIGNAL PEPTIDE PROTEIN"/>
    <property type="match status" value="1"/>
</dbReference>
<evidence type="ECO:0000256" key="4">
    <source>
        <dbReference type="ARBA" id="ARBA00023069"/>
    </source>
</evidence>
<organism evidence="7 8">
    <name type="scientific">Parabacteroides faecalis</name>
    <dbReference type="NCBI Taxonomy" id="2924040"/>
    <lineage>
        <taxon>Bacteria</taxon>
        <taxon>Pseudomonadati</taxon>
        <taxon>Bacteroidota</taxon>
        <taxon>Bacteroidia</taxon>
        <taxon>Bacteroidales</taxon>
        <taxon>Tannerellaceae</taxon>
        <taxon>Parabacteroides</taxon>
    </lineage>
</organism>
<evidence type="ECO:0000313" key="7">
    <source>
        <dbReference type="EMBL" id="MCJ2379211.1"/>
    </source>
</evidence>
<comment type="subcellular location">
    <subcellularLocation>
        <location evidence="1">Cell projection</location>
        <location evidence="1">Cilium</location>
    </subcellularLocation>
    <subcellularLocation>
        <location evidence="2">Cytoplasm</location>
    </subcellularLocation>
</comment>
<dbReference type="RefSeq" id="WP_243323042.1">
    <property type="nucleotide sequence ID" value="NZ_JAKZMM010000002.1"/>
</dbReference>
<protein>
    <submittedName>
        <fullName evidence="7">DUF1573 domain-containing protein</fullName>
    </submittedName>
</protein>
<name>A0ABT0BWQ4_9BACT</name>
<evidence type="ECO:0000256" key="3">
    <source>
        <dbReference type="ARBA" id="ARBA00022490"/>
    </source>
</evidence>
<evidence type="ECO:0000259" key="6">
    <source>
        <dbReference type="Pfam" id="PF22544"/>
    </source>
</evidence>
<dbReference type="PANTHER" id="PTHR37833">
    <property type="entry name" value="LIPOPROTEIN-RELATED"/>
    <property type="match status" value="1"/>
</dbReference>
<dbReference type="NCBIfam" id="NF012200">
    <property type="entry name" value="choice_anch_D"/>
    <property type="match status" value="1"/>
</dbReference>
<reference evidence="7 8" key="1">
    <citation type="submission" date="2022-03" db="EMBL/GenBank/DDBJ databases">
        <title>Parabacteroides sp. nov. isolated from swine feces.</title>
        <authorList>
            <person name="Bak J.E."/>
        </authorList>
    </citation>
    <scope>NUCLEOTIDE SEQUENCE [LARGE SCALE GENOMIC DNA]</scope>
    <source>
        <strain evidence="7 8">AGMB00274</strain>
    </source>
</reference>
<dbReference type="EMBL" id="JAKZMM010000002">
    <property type="protein sequence ID" value="MCJ2379211.1"/>
    <property type="molecule type" value="Genomic_DNA"/>
</dbReference>
<keyword evidence="4" id="KW-0969">Cilium</keyword>
<dbReference type="Gene3D" id="2.60.40.10">
    <property type="entry name" value="Immunoglobulins"/>
    <property type="match status" value="3"/>
</dbReference>
<evidence type="ECO:0000256" key="1">
    <source>
        <dbReference type="ARBA" id="ARBA00004138"/>
    </source>
</evidence>
<keyword evidence="3" id="KW-0963">Cytoplasm</keyword>
<sequence>MILNLKQIIGTIFLLCGSIGISMAQKAPQISVDQQVFNFGSIEEAKGLTSHVFTITNQGDKPLVITRVTASCGCTRPEWTKEPIAAGKTGTLKVTYNPNGRPGPFYKTITLYSNAEKSRYNVAIKGNVIPKELTPEFTYPYAIGNLKLHTKNVLFNNLRQNESLGEKISIKNEGKTSLQIEFGKMPDFIIADMKPTSLKPNETGEITFLVDGRKIKQKGRQLVHLPLTVKAVGEKEVTETVALAANVIDDFSKMSAREKAKGPAIHISGTLLDFGKLPSKKNKIPFFSSKITGTVDITNTGKSDLVIYSFTSDNEHISISRGKKEIKPGETTTYKVSIRPKDVKVRLEALVNIISNDPNGPVRLLKVTAHK</sequence>
<comment type="caution">
    <text evidence="7">The sequence shown here is derived from an EMBL/GenBank/DDBJ whole genome shotgun (WGS) entry which is preliminary data.</text>
</comment>